<comment type="caution">
    <text evidence="2">The sequence shown here is derived from an EMBL/GenBank/DDBJ whole genome shotgun (WGS) entry which is preliminary data.</text>
</comment>
<sequence length="68" mass="8019">MRDLIVDYLRERQASLDYSSLDMTCRTLAGLFWARIEAIHPEINNLHLPPGHRQEMEGGHRHEEAQRH</sequence>
<accession>A0ABQ1CF76</accession>
<evidence type="ECO:0000313" key="2">
    <source>
        <dbReference type="EMBL" id="GFG83128.1"/>
    </source>
</evidence>
<proteinExistence type="predicted"/>
<dbReference type="Proteomes" id="UP000465240">
    <property type="component" value="Unassembled WGS sequence"/>
</dbReference>
<reference evidence="2 3" key="1">
    <citation type="journal article" date="2019" name="Emerg. Microbes Infect.">
        <title>Comprehensive subspecies identification of 175 nontuberculous mycobacteria species based on 7547 genomic profiles.</title>
        <authorList>
            <person name="Matsumoto Y."/>
            <person name="Kinjo T."/>
            <person name="Motooka D."/>
            <person name="Nabeya D."/>
            <person name="Jung N."/>
            <person name="Uechi K."/>
            <person name="Horii T."/>
            <person name="Iida T."/>
            <person name="Fujita J."/>
            <person name="Nakamura S."/>
        </authorList>
    </citation>
    <scope>NUCLEOTIDE SEQUENCE [LARGE SCALE GENOMIC DNA]</scope>
    <source>
        <strain evidence="2 3">JCM 18565</strain>
    </source>
</reference>
<gene>
    <name evidence="2" type="ORF">MPRG_64040</name>
</gene>
<dbReference type="RefSeq" id="WP_197748262.1">
    <property type="nucleotide sequence ID" value="NZ_BLKX01000003.1"/>
</dbReference>
<feature type="compositionally biased region" description="Basic and acidic residues" evidence="1">
    <location>
        <begin position="52"/>
        <end position="68"/>
    </location>
</feature>
<name>A0ABQ1CF76_9MYCO</name>
<organism evidence="2 3">
    <name type="scientific">Mycobacterium paragordonae</name>
    <dbReference type="NCBI Taxonomy" id="1389713"/>
    <lineage>
        <taxon>Bacteria</taxon>
        <taxon>Bacillati</taxon>
        <taxon>Actinomycetota</taxon>
        <taxon>Actinomycetes</taxon>
        <taxon>Mycobacteriales</taxon>
        <taxon>Mycobacteriaceae</taxon>
        <taxon>Mycobacterium</taxon>
    </lineage>
</organism>
<protein>
    <submittedName>
        <fullName evidence="2">Uncharacterized protein</fullName>
    </submittedName>
</protein>
<evidence type="ECO:0000256" key="1">
    <source>
        <dbReference type="SAM" id="MobiDB-lite"/>
    </source>
</evidence>
<keyword evidence="3" id="KW-1185">Reference proteome</keyword>
<feature type="region of interest" description="Disordered" evidence="1">
    <location>
        <begin position="47"/>
        <end position="68"/>
    </location>
</feature>
<dbReference type="EMBL" id="BLKX01000003">
    <property type="protein sequence ID" value="GFG83128.1"/>
    <property type="molecule type" value="Genomic_DNA"/>
</dbReference>
<evidence type="ECO:0000313" key="3">
    <source>
        <dbReference type="Proteomes" id="UP000465240"/>
    </source>
</evidence>